<evidence type="ECO:0000256" key="4">
    <source>
        <dbReference type="HAMAP-Rule" id="MF_02200"/>
    </source>
</evidence>
<dbReference type="Pfam" id="PF03927">
    <property type="entry name" value="NapD"/>
    <property type="match status" value="1"/>
</dbReference>
<keyword evidence="6" id="KW-1185">Reference proteome</keyword>
<accession>K4KH51</accession>
<comment type="function">
    <text evidence="4">Chaperone for NapA, the catalytic subunit of the periplasmic nitrate reductase. It binds directly and specifically to the twin-arginine signal peptide of NapA, preventing premature interaction with the Tat translocase and premature export.</text>
</comment>
<dbReference type="HOGENOM" id="CLU_155794_5_2_6"/>
<dbReference type="HAMAP" id="MF_02200">
    <property type="entry name" value="NapD"/>
    <property type="match status" value="1"/>
</dbReference>
<dbReference type="OrthoDB" id="5770785at2"/>
<comment type="subcellular location">
    <subcellularLocation>
        <location evidence="1 4">Cytoplasm</location>
    </subcellularLocation>
</comment>
<reference evidence="5 6" key="1">
    <citation type="journal article" date="2013" name="Genome Announc.">
        <title>Complete genome sequence of Simiduia agarivorans SA1(T), a marine bacterium able to degrade a variety of polysaccharides.</title>
        <authorList>
            <person name="Lin S.Y."/>
            <person name="Shieh W.Y."/>
            <person name="Chen J.S."/>
            <person name="Tang S.L."/>
        </authorList>
    </citation>
    <scope>NUCLEOTIDE SEQUENCE [LARGE SCALE GENOMIC DNA]</scope>
    <source>
        <strain evidence="6">DSM 21679 / JCM 13881 / BCRC 17597 / SA1</strain>
    </source>
</reference>
<evidence type="ECO:0000313" key="6">
    <source>
        <dbReference type="Proteomes" id="UP000000466"/>
    </source>
</evidence>
<comment type="subunit">
    <text evidence="4">Interacts with the cytoplasmic NapA precursor.</text>
</comment>
<evidence type="ECO:0000256" key="2">
    <source>
        <dbReference type="ARBA" id="ARBA00022490"/>
    </source>
</evidence>
<organism evidence="5 6">
    <name type="scientific">Simiduia agarivorans (strain DSM 21679 / JCM 13881 / BCRC 17597 / SA1)</name>
    <dbReference type="NCBI Taxonomy" id="1117647"/>
    <lineage>
        <taxon>Bacteria</taxon>
        <taxon>Pseudomonadati</taxon>
        <taxon>Pseudomonadota</taxon>
        <taxon>Gammaproteobacteria</taxon>
        <taxon>Cellvibrionales</taxon>
        <taxon>Cellvibrionaceae</taxon>
        <taxon>Simiduia</taxon>
    </lineage>
</organism>
<evidence type="ECO:0000313" key="5">
    <source>
        <dbReference type="EMBL" id="AFU98331.1"/>
    </source>
</evidence>
<proteinExistence type="inferred from homology"/>
<dbReference type="AlphaFoldDB" id="K4KH51"/>
<name>K4KH51_SIMAS</name>
<dbReference type="GO" id="GO:0005737">
    <property type="term" value="C:cytoplasm"/>
    <property type="evidence" value="ECO:0007669"/>
    <property type="project" value="UniProtKB-SubCell"/>
</dbReference>
<dbReference type="Proteomes" id="UP000000466">
    <property type="component" value="Chromosome"/>
</dbReference>
<evidence type="ECO:0000256" key="1">
    <source>
        <dbReference type="ARBA" id="ARBA00004496"/>
    </source>
</evidence>
<dbReference type="STRING" id="1117647.M5M_05630"/>
<dbReference type="InterPro" id="IPR005623">
    <property type="entry name" value="Chaperone_NapD_NO3_reduct"/>
</dbReference>
<gene>
    <name evidence="4" type="primary">napD</name>
    <name evidence="5" type="ordered locus">M5M_05630</name>
</gene>
<dbReference type="GO" id="GO:0005048">
    <property type="term" value="F:signal sequence binding"/>
    <property type="evidence" value="ECO:0007669"/>
    <property type="project" value="UniProtKB-UniRule"/>
</dbReference>
<dbReference type="EMBL" id="CP003746">
    <property type="protein sequence ID" value="AFU98331.1"/>
    <property type="molecule type" value="Genomic_DNA"/>
</dbReference>
<sequence length="101" mass="10652">MIATDATLHIASLIVQCLPAAQAPLKLLIESHPGAEVGAEASGKLVVVIEATHTQQIMDFIDRVQLEAGVLSATLVYHCDDAEGDVSPIDPSTQEVCYEAP</sequence>
<dbReference type="GO" id="GO:0051224">
    <property type="term" value="P:negative regulation of protein transport"/>
    <property type="evidence" value="ECO:0007669"/>
    <property type="project" value="UniProtKB-UniRule"/>
</dbReference>
<dbReference type="KEGG" id="saga:M5M_05630"/>
<evidence type="ECO:0000256" key="3">
    <source>
        <dbReference type="ARBA" id="ARBA00023186"/>
    </source>
</evidence>
<keyword evidence="3 4" id="KW-0143">Chaperone</keyword>
<keyword evidence="2 4" id="KW-0963">Cytoplasm</keyword>
<protein>
    <recommendedName>
        <fullName evidence="4">Chaperone NapD</fullName>
    </recommendedName>
    <alternativeName>
        <fullName evidence="4">NapA signal peptide-binding chaperone NapD</fullName>
    </alternativeName>
</protein>
<dbReference type="RefSeq" id="WP_015046504.1">
    <property type="nucleotide sequence ID" value="NC_018868.3"/>
</dbReference>
<dbReference type="eggNOG" id="COG3062">
    <property type="taxonomic scope" value="Bacteria"/>
</dbReference>
<dbReference type="PANTHER" id="PTHR38603">
    <property type="entry name" value="CHAPERONE NAPD"/>
    <property type="match status" value="1"/>
</dbReference>
<comment type="similarity">
    <text evidence="4">Belongs to the NapD family.</text>
</comment>
<dbReference type="Gene3D" id="3.30.70.920">
    <property type="match status" value="1"/>
</dbReference>
<dbReference type="PANTHER" id="PTHR38603:SF1">
    <property type="entry name" value="CHAPERONE NAPD"/>
    <property type="match status" value="1"/>
</dbReference>